<dbReference type="Gene3D" id="1.10.2080.10">
    <property type="entry name" value="Insect odorant-binding protein A10/Ejaculatory bulb-specific protein 3"/>
    <property type="match status" value="1"/>
</dbReference>
<reference evidence="2" key="1">
    <citation type="submission" date="2022-01" db="UniProtKB">
        <authorList>
            <consortium name="EnsemblMetazoa"/>
        </authorList>
    </citation>
    <scope>IDENTIFICATION</scope>
</reference>
<dbReference type="PANTHER" id="PTHR11257">
    <property type="entry name" value="CHEMOSENSORY PROTEIN-RELATED"/>
    <property type="match status" value="1"/>
</dbReference>
<dbReference type="OMA" id="RKCTETQ"/>
<evidence type="ECO:0008006" key="4">
    <source>
        <dbReference type="Google" id="ProtNLM"/>
    </source>
</evidence>
<protein>
    <recommendedName>
        <fullName evidence="4">Chemosensory protein</fullName>
    </recommendedName>
</protein>
<dbReference type="KEGG" id="clec:106662643"/>
<proteinExistence type="predicted"/>
<feature type="chain" id="PRO_5035301020" description="Chemosensory protein" evidence="1">
    <location>
        <begin position="19"/>
        <end position="126"/>
    </location>
</feature>
<dbReference type="SUPFAM" id="SSF100910">
    <property type="entry name" value="Chemosensory protein Csp2"/>
    <property type="match status" value="1"/>
</dbReference>
<organism evidence="2 3">
    <name type="scientific">Cimex lectularius</name>
    <name type="common">Bed bug</name>
    <name type="synonym">Acanthia lectularia</name>
    <dbReference type="NCBI Taxonomy" id="79782"/>
    <lineage>
        <taxon>Eukaryota</taxon>
        <taxon>Metazoa</taxon>
        <taxon>Ecdysozoa</taxon>
        <taxon>Arthropoda</taxon>
        <taxon>Hexapoda</taxon>
        <taxon>Insecta</taxon>
        <taxon>Pterygota</taxon>
        <taxon>Neoptera</taxon>
        <taxon>Paraneoptera</taxon>
        <taxon>Hemiptera</taxon>
        <taxon>Heteroptera</taxon>
        <taxon>Panheteroptera</taxon>
        <taxon>Cimicomorpha</taxon>
        <taxon>Cimicidae</taxon>
        <taxon>Cimex</taxon>
    </lineage>
</organism>
<evidence type="ECO:0000313" key="2">
    <source>
        <dbReference type="EnsemblMetazoa" id="XP_014242351.1"/>
    </source>
</evidence>
<evidence type="ECO:0000256" key="1">
    <source>
        <dbReference type="SAM" id="SignalP"/>
    </source>
</evidence>
<sequence>MLHRLVCSILLVFCLVQAEDDYVFDESVDIDSVIKNDAILNSYLKCFFNTGACSSRAERVKGKISHVFSTVCGDCSPRQKQLLHHVLTIFVTRRPDDWKKLLEMYDPENKYTAQMNAFISAPEPQV</sequence>
<keyword evidence="1" id="KW-0732">Signal</keyword>
<dbReference type="InterPro" id="IPR036682">
    <property type="entry name" value="OS_D_A10/PebIII_sf"/>
</dbReference>
<dbReference type="Pfam" id="PF03392">
    <property type="entry name" value="OS-D"/>
    <property type="match status" value="1"/>
</dbReference>
<dbReference type="InterPro" id="IPR005055">
    <property type="entry name" value="A10/PebIII"/>
</dbReference>
<dbReference type="GeneID" id="106662643"/>
<keyword evidence="3" id="KW-1185">Reference proteome</keyword>
<feature type="signal peptide" evidence="1">
    <location>
        <begin position="1"/>
        <end position="18"/>
    </location>
</feature>
<dbReference type="AlphaFoldDB" id="A0A8I6RHV3"/>
<dbReference type="RefSeq" id="XP_014242351.1">
    <property type="nucleotide sequence ID" value="XM_014386865.2"/>
</dbReference>
<dbReference type="EnsemblMetazoa" id="XM_014386865.2">
    <property type="protein sequence ID" value="XP_014242351.1"/>
    <property type="gene ID" value="LOC106662643"/>
</dbReference>
<evidence type="ECO:0000313" key="3">
    <source>
        <dbReference type="Proteomes" id="UP000494040"/>
    </source>
</evidence>
<accession>A0A8I6RHV3</accession>
<dbReference type="OrthoDB" id="6344725at2759"/>
<name>A0A8I6RHV3_CIMLE</name>
<dbReference type="PANTHER" id="PTHR11257:SF13">
    <property type="entry name" value="GEO07322P1"/>
    <property type="match status" value="1"/>
</dbReference>
<dbReference type="Proteomes" id="UP000494040">
    <property type="component" value="Unassembled WGS sequence"/>
</dbReference>